<dbReference type="Proteomes" id="UP001526201">
    <property type="component" value="Unassembled WGS sequence"/>
</dbReference>
<evidence type="ECO:0000313" key="3">
    <source>
        <dbReference type="Proteomes" id="UP001526201"/>
    </source>
</evidence>
<reference evidence="2 3" key="1">
    <citation type="journal article" date="2022" name="BMC Genomics">
        <title>Comparative genome analysis of mycobacteria focusing on tRNA and non-coding RNA.</title>
        <authorList>
            <person name="Behra P.R.K."/>
            <person name="Pettersson B.M.F."/>
            <person name="Ramesh M."/>
            <person name="Das S."/>
            <person name="Dasgupta S."/>
            <person name="Kirsebom L.A."/>
        </authorList>
    </citation>
    <scope>NUCLEOTIDE SEQUENCE [LARGE SCALE GENOMIC DNA]</scope>
    <source>
        <strain evidence="2 3">DSM 44078</strain>
    </source>
</reference>
<dbReference type="EMBL" id="JACKTY010000048">
    <property type="protein sequence ID" value="MCV7229976.1"/>
    <property type="molecule type" value="Genomic_DNA"/>
</dbReference>
<comment type="caution">
    <text evidence="2">The sequence shown here is derived from an EMBL/GenBank/DDBJ whole genome shotgun (WGS) entry which is preliminary data.</text>
</comment>
<protein>
    <recommendedName>
        <fullName evidence="4">Intersectin-EH binding protein Ibp1</fullName>
    </recommendedName>
</protein>
<keyword evidence="3" id="KW-1185">Reference proteome</keyword>
<feature type="signal peptide" evidence="1">
    <location>
        <begin position="1"/>
        <end position="32"/>
    </location>
</feature>
<feature type="chain" id="PRO_5045288177" description="Intersectin-EH binding protein Ibp1" evidence="1">
    <location>
        <begin position="33"/>
        <end position="90"/>
    </location>
</feature>
<evidence type="ECO:0008006" key="4">
    <source>
        <dbReference type="Google" id="ProtNLM"/>
    </source>
</evidence>
<evidence type="ECO:0000256" key="1">
    <source>
        <dbReference type="SAM" id="SignalP"/>
    </source>
</evidence>
<accession>A0ABT3CKL3</accession>
<gene>
    <name evidence="2" type="ORF">H7J73_28600</name>
</gene>
<evidence type="ECO:0000313" key="2">
    <source>
        <dbReference type="EMBL" id="MCV7229976.1"/>
    </source>
</evidence>
<name>A0ABT3CKL3_9MYCO</name>
<dbReference type="RefSeq" id="WP_264071251.1">
    <property type="nucleotide sequence ID" value="NZ_JACKTY010000048.1"/>
</dbReference>
<sequence>MVSRLGTYRLVTAGCCAALMVAMSPTTLPVAAAQGCPPGHQINVYSGQCYVEGSAPTVNGIPCVASHLGTCTAFSQNQQPPRRPLATVAS</sequence>
<keyword evidence="1" id="KW-0732">Signal</keyword>
<organism evidence="2 3">
    <name type="scientific">Mycolicibacterium komossense</name>
    <dbReference type="NCBI Taxonomy" id="1779"/>
    <lineage>
        <taxon>Bacteria</taxon>
        <taxon>Bacillati</taxon>
        <taxon>Actinomycetota</taxon>
        <taxon>Actinomycetes</taxon>
        <taxon>Mycobacteriales</taxon>
        <taxon>Mycobacteriaceae</taxon>
        <taxon>Mycolicibacterium</taxon>
    </lineage>
</organism>
<proteinExistence type="predicted"/>